<evidence type="ECO:0000313" key="3">
    <source>
        <dbReference type="Proteomes" id="UP000613580"/>
    </source>
</evidence>
<dbReference type="AlphaFoldDB" id="A0A8H6TL30"/>
<organism evidence="2 3">
    <name type="scientific">Mycena chlorophos</name>
    <name type="common">Agaric fungus</name>
    <name type="synonym">Agaricus chlorophos</name>
    <dbReference type="NCBI Taxonomy" id="658473"/>
    <lineage>
        <taxon>Eukaryota</taxon>
        <taxon>Fungi</taxon>
        <taxon>Dikarya</taxon>
        <taxon>Basidiomycota</taxon>
        <taxon>Agaricomycotina</taxon>
        <taxon>Agaricomycetes</taxon>
        <taxon>Agaricomycetidae</taxon>
        <taxon>Agaricales</taxon>
        <taxon>Marasmiineae</taxon>
        <taxon>Mycenaceae</taxon>
        <taxon>Mycena</taxon>
    </lineage>
</organism>
<evidence type="ECO:0000259" key="1">
    <source>
        <dbReference type="PROSITE" id="PS50181"/>
    </source>
</evidence>
<dbReference type="PROSITE" id="PS50181">
    <property type="entry name" value="FBOX"/>
    <property type="match status" value="1"/>
</dbReference>
<name>A0A8H6TL30_MYCCL</name>
<dbReference type="CDD" id="cd09917">
    <property type="entry name" value="F-box_SF"/>
    <property type="match status" value="1"/>
</dbReference>
<dbReference type="Gene3D" id="1.20.1280.50">
    <property type="match status" value="1"/>
</dbReference>
<dbReference type="Pfam" id="PF12937">
    <property type="entry name" value="F-box-like"/>
    <property type="match status" value="1"/>
</dbReference>
<keyword evidence="3" id="KW-1185">Reference proteome</keyword>
<comment type="caution">
    <text evidence="2">The sequence shown here is derived from an EMBL/GenBank/DDBJ whole genome shotgun (WGS) entry which is preliminary data.</text>
</comment>
<gene>
    <name evidence="2" type="ORF">HMN09_00382000</name>
</gene>
<dbReference type="InterPro" id="IPR036047">
    <property type="entry name" value="F-box-like_dom_sf"/>
</dbReference>
<dbReference type="InterPro" id="IPR011047">
    <property type="entry name" value="Quinoprotein_ADH-like_sf"/>
</dbReference>
<sequence>MSFPLPPELTLDILSHLTVPSIQTLCSVSRAWHALIRTHEAAIYRALALREFSVPPRITTFDELKDSKILSSRSLAASTDWKSFCATRHRTELAWLGKAASSVTSHSEAGRHVHRIKVDEKRGFIVTTGTPLFPGLRVTEMESGSLLWSLSGIHVARYAHCEYDEGYIIFNRQYPSNDKEVWRFLEDPNTIPDPGFALNAPPDAAQLNASASAPGRFIPWGVIRPPGPNIHAFRFVYPTLAAASDTSIYIWDLPSGALLQAINITEDIGAVCYVEISKQPPGEGGLVFVCGIDALCAFSRESGQRVLKIPSSMDSYGSRTYAFDPVLERRGAGCREDAVLKPQRLVHHWAAASDAIVLDRFVAAHVSECGSHLVALLSSSRLVIIPFLPSDNQRGDDSSRNSP</sequence>
<dbReference type="InterPro" id="IPR001810">
    <property type="entry name" value="F-box_dom"/>
</dbReference>
<dbReference type="SUPFAM" id="SSF50998">
    <property type="entry name" value="Quinoprotein alcohol dehydrogenase-like"/>
    <property type="match status" value="1"/>
</dbReference>
<dbReference type="OrthoDB" id="550575at2759"/>
<dbReference type="SUPFAM" id="SSF81383">
    <property type="entry name" value="F-box domain"/>
    <property type="match status" value="1"/>
</dbReference>
<evidence type="ECO:0000313" key="2">
    <source>
        <dbReference type="EMBL" id="KAF7318702.1"/>
    </source>
</evidence>
<reference evidence="2" key="1">
    <citation type="submission" date="2020-05" db="EMBL/GenBank/DDBJ databases">
        <title>Mycena genomes resolve the evolution of fungal bioluminescence.</title>
        <authorList>
            <person name="Tsai I.J."/>
        </authorList>
    </citation>
    <scope>NUCLEOTIDE SEQUENCE</scope>
    <source>
        <strain evidence="2">110903Hualien_Pintung</strain>
    </source>
</reference>
<dbReference type="SMART" id="SM00256">
    <property type="entry name" value="FBOX"/>
    <property type="match status" value="1"/>
</dbReference>
<dbReference type="Proteomes" id="UP000613580">
    <property type="component" value="Unassembled WGS sequence"/>
</dbReference>
<feature type="domain" description="F-box" evidence="1">
    <location>
        <begin position="1"/>
        <end position="47"/>
    </location>
</feature>
<accession>A0A8H6TL30</accession>
<proteinExistence type="predicted"/>
<dbReference type="EMBL" id="JACAZE010000004">
    <property type="protein sequence ID" value="KAF7318702.1"/>
    <property type="molecule type" value="Genomic_DNA"/>
</dbReference>
<protein>
    <submittedName>
        <fullName evidence="2">F-box domain-containing protein</fullName>
    </submittedName>
</protein>